<dbReference type="InterPro" id="IPR011606">
    <property type="entry name" value="Brnchd-chn_aa_trnsp_permease"/>
</dbReference>
<evidence type="ECO:0000256" key="5">
    <source>
        <dbReference type="ARBA" id="ARBA00022692"/>
    </source>
</evidence>
<dbReference type="RefSeq" id="WP_310927952.1">
    <property type="nucleotide sequence ID" value="NZ_JAMQOQ010000002.1"/>
</dbReference>
<proteinExistence type="inferred from homology"/>
<dbReference type="PANTHER" id="PTHR34979:SF1">
    <property type="entry name" value="INNER MEMBRANE PROTEIN YGAZ"/>
    <property type="match status" value="1"/>
</dbReference>
<keyword evidence="6 9" id="KW-1133">Transmembrane helix</keyword>
<name>A0ABU2FZY4_9EURY</name>
<feature type="transmembrane region" description="Helical" evidence="9">
    <location>
        <begin position="166"/>
        <end position="183"/>
    </location>
</feature>
<evidence type="ECO:0000256" key="3">
    <source>
        <dbReference type="ARBA" id="ARBA00022448"/>
    </source>
</evidence>
<feature type="transmembrane region" description="Helical" evidence="9">
    <location>
        <begin position="190"/>
        <end position="210"/>
    </location>
</feature>
<keyword evidence="11" id="KW-1185">Reference proteome</keyword>
<dbReference type="Pfam" id="PF03591">
    <property type="entry name" value="AzlC"/>
    <property type="match status" value="1"/>
</dbReference>
<feature type="transmembrane region" description="Helical" evidence="9">
    <location>
        <begin position="216"/>
        <end position="237"/>
    </location>
</feature>
<sequence>MPVSHVPPAVRRGVRDATPVAVGIVPFGLITGVASVKAGLSPAQAVGFSFLAFAGASQLAVVDLLGRNATLAVAVLTGVVINLRLLMFSASIAPYFRPFDSRRKTLSSYLLTDQAYALAVSWYREADPDSTARFRYFVAAGGWLWVVWQASLVAGVVAGANVPESWGLEFAVPLVFLGLLVPAVSTRPTLAAAVVGGGVAVAGDVVTVGGSPGLPYNLSLVVGAVAGVLAGVAVSAAGGGGDGDADDGSDGDPETPEEAGD</sequence>
<evidence type="ECO:0000256" key="4">
    <source>
        <dbReference type="ARBA" id="ARBA00022475"/>
    </source>
</evidence>
<keyword evidence="7 9" id="KW-0472">Membrane</keyword>
<feature type="transmembrane region" description="Helical" evidence="9">
    <location>
        <begin position="136"/>
        <end position="160"/>
    </location>
</feature>
<comment type="similarity">
    <text evidence="2">Belongs to the AzlC family.</text>
</comment>
<gene>
    <name evidence="10" type="ORF">NDI79_07970</name>
</gene>
<comment type="subcellular location">
    <subcellularLocation>
        <location evidence="1">Cell membrane</location>
        <topology evidence="1">Multi-pass membrane protein</topology>
    </subcellularLocation>
</comment>
<dbReference type="Proteomes" id="UP001254813">
    <property type="component" value="Unassembled WGS sequence"/>
</dbReference>
<evidence type="ECO:0000256" key="9">
    <source>
        <dbReference type="SAM" id="Phobius"/>
    </source>
</evidence>
<dbReference type="EMBL" id="JAMQOQ010000002">
    <property type="protein sequence ID" value="MDS0294106.1"/>
    <property type="molecule type" value="Genomic_DNA"/>
</dbReference>
<organism evidence="10 11">
    <name type="scientific">Halogeometricum luteum</name>
    <dbReference type="NCBI Taxonomy" id="2950537"/>
    <lineage>
        <taxon>Archaea</taxon>
        <taxon>Methanobacteriati</taxon>
        <taxon>Methanobacteriota</taxon>
        <taxon>Stenosarchaea group</taxon>
        <taxon>Halobacteria</taxon>
        <taxon>Halobacteriales</taxon>
        <taxon>Haloferacaceae</taxon>
        <taxon>Halogeometricum</taxon>
    </lineage>
</organism>
<feature type="region of interest" description="Disordered" evidence="8">
    <location>
        <begin position="239"/>
        <end position="261"/>
    </location>
</feature>
<feature type="transmembrane region" description="Helical" evidence="9">
    <location>
        <begin position="20"/>
        <end position="38"/>
    </location>
</feature>
<accession>A0ABU2FZY4</accession>
<protein>
    <submittedName>
        <fullName evidence="10">AzlC family ABC transporter permease</fullName>
    </submittedName>
</protein>
<evidence type="ECO:0000256" key="8">
    <source>
        <dbReference type="SAM" id="MobiDB-lite"/>
    </source>
</evidence>
<evidence type="ECO:0000256" key="2">
    <source>
        <dbReference type="ARBA" id="ARBA00010735"/>
    </source>
</evidence>
<comment type="caution">
    <text evidence="10">The sequence shown here is derived from an EMBL/GenBank/DDBJ whole genome shotgun (WGS) entry which is preliminary data.</text>
</comment>
<feature type="compositionally biased region" description="Acidic residues" evidence="8">
    <location>
        <begin position="243"/>
        <end position="261"/>
    </location>
</feature>
<feature type="transmembrane region" description="Helical" evidence="9">
    <location>
        <begin position="45"/>
        <end position="65"/>
    </location>
</feature>
<keyword evidence="3" id="KW-0813">Transport</keyword>
<evidence type="ECO:0000256" key="1">
    <source>
        <dbReference type="ARBA" id="ARBA00004651"/>
    </source>
</evidence>
<reference evidence="10 11" key="1">
    <citation type="submission" date="2022-06" db="EMBL/GenBank/DDBJ databases">
        <title>Halogeometricum sp. a new haloarchaeum isolate from saline soil.</title>
        <authorList>
            <person name="Strakova D."/>
            <person name="Galisteo C."/>
            <person name="Sanchez-Porro C."/>
            <person name="Ventosa A."/>
        </authorList>
    </citation>
    <scope>NUCLEOTIDE SEQUENCE [LARGE SCALE GENOMIC DNA]</scope>
    <source>
        <strain evidence="11">S3BR25-2</strain>
    </source>
</reference>
<keyword evidence="4" id="KW-1003">Cell membrane</keyword>
<evidence type="ECO:0000313" key="11">
    <source>
        <dbReference type="Proteomes" id="UP001254813"/>
    </source>
</evidence>
<evidence type="ECO:0000313" key="10">
    <source>
        <dbReference type="EMBL" id="MDS0294106.1"/>
    </source>
</evidence>
<dbReference type="PANTHER" id="PTHR34979">
    <property type="entry name" value="INNER MEMBRANE PROTEIN YGAZ"/>
    <property type="match status" value="1"/>
</dbReference>
<evidence type="ECO:0000256" key="7">
    <source>
        <dbReference type="ARBA" id="ARBA00023136"/>
    </source>
</evidence>
<evidence type="ECO:0000256" key="6">
    <source>
        <dbReference type="ARBA" id="ARBA00022989"/>
    </source>
</evidence>
<feature type="transmembrane region" description="Helical" evidence="9">
    <location>
        <begin position="71"/>
        <end position="96"/>
    </location>
</feature>
<keyword evidence="5 9" id="KW-0812">Transmembrane</keyword>